<feature type="region of interest" description="Disordered" evidence="1">
    <location>
        <begin position="25"/>
        <end position="64"/>
    </location>
</feature>
<organism evidence="4 5">
    <name type="scientific">Carbonactinospora thermoautotrophica</name>
    <dbReference type="NCBI Taxonomy" id="1469144"/>
    <lineage>
        <taxon>Bacteria</taxon>
        <taxon>Bacillati</taxon>
        <taxon>Actinomycetota</taxon>
        <taxon>Actinomycetes</taxon>
        <taxon>Kitasatosporales</taxon>
        <taxon>Carbonactinosporaceae</taxon>
        <taxon>Carbonactinospora</taxon>
    </lineage>
</organism>
<feature type="chain" id="PRO_5007452710" description="AMIN-like domain-containing protein" evidence="2">
    <location>
        <begin position="20"/>
        <end position="208"/>
    </location>
</feature>
<keyword evidence="5" id="KW-1185">Reference proteome</keyword>
<dbReference type="AlphaFoldDB" id="A0A132MSG8"/>
<proteinExistence type="predicted"/>
<dbReference type="STRING" id="1469144.LI90_1703"/>
<sequence>MRPLRIPAVLLVPLALALAACGGEPPSRAGGPTSTDPRPSAAGASPAAPAAKPLPTKAQTATPELPEGVALLRAVRAARHPGYDRLVFEFEGSAPQIDVRYVDQVVEDPTGDPVPLRGEEFLSVVFHGATLDTTPQVLDSRQARRYTGPQRLTPGYPVLKEVAVAGDFESVLSFGVGLEYRSEPQVRRLTAPVRLVIDFPHRTPPTHS</sequence>
<feature type="domain" description="AMIN-like" evidence="3">
    <location>
        <begin position="72"/>
        <end position="201"/>
    </location>
</feature>
<feature type="compositionally biased region" description="Low complexity" evidence="1">
    <location>
        <begin position="37"/>
        <end position="64"/>
    </location>
</feature>
<evidence type="ECO:0000313" key="4">
    <source>
        <dbReference type="EMBL" id="KWX00680.1"/>
    </source>
</evidence>
<dbReference type="Proteomes" id="UP000070188">
    <property type="component" value="Unassembled WGS sequence"/>
</dbReference>
<comment type="caution">
    <text evidence="4">The sequence shown here is derived from an EMBL/GenBank/DDBJ whole genome shotgun (WGS) entry which is preliminary data.</text>
</comment>
<reference evidence="5" key="1">
    <citation type="submission" date="2015-04" db="EMBL/GenBank/DDBJ databases">
        <title>Physiological reanalysis, assessment of diazotrophy, and genome sequences of multiple isolates of Streptomyces thermoautotrophicus.</title>
        <authorList>
            <person name="MacKellar D.C."/>
            <person name="Lieber L."/>
            <person name="Norman J."/>
            <person name="Bolger A."/>
            <person name="Tobin C."/>
            <person name="Murray J.W."/>
            <person name="Chang R."/>
            <person name="Ford T."/>
            <person name="Nguyen P.Q."/>
            <person name="Woodward J."/>
            <person name="Permingeat H."/>
            <person name="Joshi N.S."/>
            <person name="Silver P.A."/>
            <person name="Usadel B."/>
            <person name="Rutherford A.W."/>
            <person name="Friesen M."/>
            <person name="Prell J."/>
        </authorList>
    </citation>
    <scope>NUCLEOTIDE SEQUENCE [LARGE SCALE GENOMIC DNA]</scope>
    <source>
        <strain evidence="5">H1</strain>
    </source>
</reference>
<dbReference type="EMBL" id="LAXD01000001">
    <property type="protein sequence ID" value="KWX00680.1"/>
    <property type="molecule type" value="Genomic_DNA"/>
</dbReference>
<gene>
    <name evidence="4" type="ORF">LI90_1703</name>
</gene>
<dbReference type="Pfam" id="PF24837">
    <property type="entry name" value="AMIN-like"/>
    <property type="match status" value="1"/>
</dbReference>
<dbReference type="RefSeq" id="WP_066886335.1">
    <property type="nucleotide sequence ID" value="NZ_LAXD01000001.1"/>
</dbReference>
<feature type="signal peptide" evidence="2">
    <location>
        <begin position="1"/>
        <end position="19"/>
    </location>
</feature>
<evidence type="ECO:0000256" key="1">
    <source>
        <dbReference type="SAM" id="MobiDB-lite"/>
    </source>
</evidence>
<dbReference type="PROSITE" id="PS51257">
    <property type="entry name" value="PROKAR_LIPOPROTEIN"/>
    <property type="match status" value="1"/>
</dbReference>
<dbReference type="InterPro" id="IPR056303">
    <property type="entry name" value="AMIN-like"/>
</dbReference>
<accession>A0A132MSG8</accession>
<dbReference type="PATRIC" id="fig|1469144.10.peg.1850"/>
<evidence type="ECO:0000256" key="2">
    <source>
        <dbReference type="SAM" id="SignalP"/>
    </source>
</evidence>
<name>A0A132MSG8_9ACTN</name>
<evidence type="ECO:0000313" key="5">
    <source>
        <dbReference type="Proteomes" id="UP000070188"/>
    </source>
</evidence>
<keyword evidence="2" id="KW-0732">Signal</keyword>
<evidence type="ECO:0000259" key="3">
    <source>
        <dbReference type="Pfam" id="PF24837"/>
    </source>
</evidence>
<protein>
    <recommendedName>
        <fullName evidence="3">AMIN-like domain-containing protein</fullName>
    </recommendedName>
</protein>